<dbReference type="InterPro" id="IPR020069">
    <property type="entry name" value="Ribosomal_bL9_C"/>
</dbReference>
<dbReference type="GO" id="GO:1990904">
    <property type="term" value="C:ribonucleoprotein complex"/>
    <property type="evidence" value="ECO:0007669"/>
    <property type="project" value="UniProtKB-KW"/>
</dbReference>
<sequence length="149" mass="16413">MEVILLEKIRNLGNLGDKVAVKSGYGRNYLIPQGKAVFATAKNIEEFEKRRAELEKKAQKSLAEAEQRAAKLNDITLEISAQASDEGKLYGSIGVNEITEALKERGHDVSKREVVMPEGPIHSTGEYVVQVQLHSDVMANLKVEVVPAK</sequence>
<dbReference type="Proteomes" id="UP000630149">
    <property type="component" value="Unassembled WGS sequence"/>
</dbReference>
<keyword evidence="2 7" id="KW-0699">rRNA-binding</keyword>
<evidence type="ECO:0000256" key="3">
    <source>
        <dbReference type="ARBA" id="ARBA00022884"/>
    </source>
</evidence>
<evidence type="ECO:0000313" key="10">
    <source>
        <dbReference type="EMBL" id="GGI77128.1"/>
    </source>
</evidence>
<feature type="coiled-coil region" evidence="8">
    <location>
        <begin position="37"/>
        <end position="75"/>
    </location>
</feature>
<evidence type="ECO:0000259" key="9">
    <source>
        <dbReference type="PROSITE" id="PS00651"/>
    </source>
</evidence>
<comment type="similarity">
    <text evidence="1 7">Belongs to the bacterial ribosomal protein bL9 family.</text>
</comment>
<dbReference type="AlphaFoldDB" id="A0A917JPL2"/>
<dbReference type="InterPro" id="IPR036791">
    <property type="entry name" value="Ribosomal_bL9_C_sf"/>
</dbReference>
<dbReference type="GO" id="GO:0006412">
    <property type="term" value="P:translation"/>
    <property type="evidence" value="ECO:0007669"/>
    <property type="project" value="UniProtKB-UniRule"/>
</dbReference>
<evidence type="ECO:0000256" key="1">
    <source>
        <dbReference type="ARBA" id="ARBA00010605"/>
    </source>
</evidence>
<comment type="function">
    <text evidence="7">Binds to the 23S rRNA.</text>
</comment>
<dbReference type="InterPro" id="IPR020070">
    <property type="entry name" value="Ribosomal_bL9_N"/>
</dbReference>
<dbReference type="GO" id="GO:0019843">
    <property type="term" value="F:rRNA binding"/>
    <property type="evidence" value="ECO:0007669"/>
    <property type="project" value="UniProtKB-UniRule"/>
</dbReference>
<dbReference type="EMBL" id="BMOB01000001">
    <property type="protein sequence ID" value="GGI77128.1"/>
    <property type="molecule type" value="Genomic_DNA"/>
</dbReference>
<evidence type="ECO:0000256" key="5">
    <source>
        <dbReference type="ARBA" id="ARBA00023274"/>
    </source>
</evidence>
<dbReference type="Gene3D" id="3.10.430.100">
    <property type="entry name" value="Ribosomal protein L9, C-terminal domain"/>
    <property type="match status" value="1"/>
</dbReference>
<dbReference type="InterPro" id="IPR009027">
    <property type="entry name" value="Ribosomal_bL9/RNase_H1_N"/>
</dbReference>
<evidence type="ECO:0000256" key="7">
    <source>
        <dbReference type="HAMAP-Rule" id="MF_00503"/>
    </source>
</evidence>
<evidence type="ECO:0000256" key="4">
    <source>
        <dbReference type="ARBA" id="ARBA00022980"/>
    </source>
</evidence>
<dbReference type="NCBIfam" id="TIGR00158">
    <property type="entry name" value="L9"/>
    <property type="match status" value="1"/>
</dbReference>
<dbReference type="Pfam" id="PF01281">
    <property type="entry name" value="Ribosomal_L9_N"/>
    <property type="match status" value="1"/>
</dbReference>
<keyword evidence="11" id="KW-1185">Reference proteome</keyword>
<organism evidence="10 11">
    <name type="scientific">Legionella impletisoli</name>
    <dbReference type="NCBI Taxonomy" id="343510"/>
    <lineage>
        <taxon>Bacteria</taxon>
        <taxon>Pseudomonadati</taxon>
        <taxon>Pseudomonadota</taxon>
        <taxon>Gammaproteobacteria</taxon>
        <taxon>Legionellales</taxon>
        <taxon>Legionellaceae</taxon>
        <taxon>Legionella</taxon>
    </lineage>
</organism>
<dbReference type="GO" id="GO:0005840">
    <property type="term" value="C:ribosome"/>
    <property type="evidence" value="ECO:0007669"/>
    <property type="project" value="UniProtKB-KW"/>
</dbReference>
<dbReference type="SUPFAM" id="SSF55653">
    <property type="entry name" value="Ribosomal protein L9 C-domain"/>
    <property type="match status" value="1"/>
</dbReference>
<dbReference type="InterPro" id="IPR036935">
    <property type="entry name" value="Ribosomal_bL9_N_sf"/>
</dbReference>
<dbReference type="InterPro" id="IPR020594">
    <property type="entry name" value="Ribosomal_bL9_bac/chp"/>
</dbReference>
<protein>
    <recommendedName>
        <fullName evidence="6 7">Large ribosomal subunit protein bL9</fullName>
    </recommendedName>
</protein>
<reference evidence="10" key="1">
    <citation type="journal article" date="2014" name="Int. J. Syst. Evol. Microbiol.">
        <title>Complete genome sequence of Corynebacterium casei LMG S-19264T (=DSM 44701T), isolated from a smear-ripened cheese.</title>
        <authorList>
            <consortium name="US DOE Joint Genome Institute (JGI-PGF)"/>
            <person name="Walter F."/>
            <person name="Albersmeier A."/>
            <person name="Kalinowski J."/>
            <person name="Ruckert C."/>
        </authorList>
    </citation>
    <scope>NUCLEOTIDE SEQUENCE</scope>
    <source>
        <strain evidence="10">JCM 13919</strain>
    </source>
</reference>
<evidence type="ECO:0000313" key="11">
    <source>
        <dbReference type="Proteomes" id="UP000630149"/>
    </source>
</evidence>
<dbReference type="PANTHER" id="PTHR21368">
    <property type="entry name" value="50S RIBOSOMAL PROTEIN L9"/>
    <property type="match status" value="1"/>
</dbReference>
<evidence type="ECO:0000256" key="2">
    <source>
        <dbReference type="ARBA" id="ARBA00022730"/>
    </source>
</evidence>
<dbReference type="InterPro" id="IPR000244">
    <property type="entry name" value="Ribosomal_bL9"/>
</dbReference>
<keyword evidence="3 7" id="KW-0694">RNA-binding</keyword>
<dbReference type="SUPFAM" id="SSF55658">
    <property type="entry name" value="L9 N-domain-like"/>
    <property type="match status" value="1"/>
</dbReference>
<dbReference type="PROSITE" id="PS00651">
    <property type="entry name" value="RIBOSOMAL_L9"/>
    <property type="match status" value="1"/>
</dbReference>
<reference evidence="10" key="2">
    <citation type="submission" date="2020-09" db="EMBL/GenBank/DDBJ databases">
        <authorList>
            <person name="Sun Q."/>
            <person name="Ohkuma M."/>
        </authorList>
    </citation>
    <scope>NUCLEOTIDE SEQUENCE</scope>
    <source>
        <strain evidence="10">JCM 13919</strain>
    </source>
</reference>
<gene>
    <name evidence="7 10" type="primary">rplI</name>
    <name evidence="10" type="ORF">GCM10007966_02310</name>
</gene>
<comment type="caution">
    <text evidence="10">The sequence shown here is derived from an EMBL/GenBank/DDBJ whole genome shotgun (WGS) entry which is preliminary data.</text>
</comment>
<feature type="domain" description="Ribosomal protein L9" evidence="9">
    <location>
        <begin position="13"/>
        <end position="40"/>
    </location>
</feature>
<dbReference type="OrthoDB" id="9788336at2"/>
<dbReference type="Gene3D" id="3.40.5.10">
    <property type="entry name" value="Ribosomal protein L9, N-terminal domain"/>
    <property type="match status" value="1"/>
</dbReference>
<evidence type="ECO:0000256" key="6">
    <source>
        <dbReference type="ARBA" id="ARBA00035292"/>
    </source>
</evidence>
<dbReference type="HAMAP" id="MF_00503">
    <property type="entry name" value="Ribosomal_bL9"/>
    <property type="match status" value="1"/>
</dbReference>
<dbReference type="GO" id="GO:0003735">
    <property type="term" value="F:structural constituent of ribosome"/>
    <property type="evidence" value="ECO:0007669"/>
    <property type="project" value="InterPro"/>
</dbReference>
<keyword evidence="5 7" id="KW-0687">Ribonucleoprotein</keyword>
<dbReference type="Pfam" id="PF03948">
    <property type="entry name" value="Ribosomal_L9_C"/>
    <property type="match status" value="1"/>
</dbReference>
<keyword evidence="4 7" id="KW-0689">Ribosomal protein</keyword>
<accession>A0A917JPL2</accession>
<proteinExistence type="inferred from homology"/>
<dbReference type="RefSeq" id="WP_131775472.1">
    <property type="nucleotide sequence ID" value="NZ_BMOB01000001.1"/>
</dbReference>
<keyword evidence="8" id="KW-0175">Coiled coil</keyword>
<evidence type="ECO:0000256" key="8">
    <source>
        <dbReference type="SAM" id="Coils"/>
    </source>
</evidence>
<name>A0A917JPL2_9GAMM</name>